<dbReference type="SUPFAM" id="SSF69786">
    <property type="entry name" value="YggU-like"/>
    <property type="match status" value="1"/>
</dbReference>
<comment type="caution">
    <text evidence="2">The sequence shown here is derived from an EMBL/GenBank/DDBJ whole genome shotgun (WGS) entry which is preliminary data.</text>
</comment>
<protein>
    <recommendedName>
        <fullName evidence="4">DUF167 domain-containing protein</fullName>
    </recommendedName>
</protein>
<gene>
    <name evidence="2" type="ORF">COS52_01480</name>
</gene>
<dbReference type="InterPro" id="IPR036591">
    <property type="entry name" value="YggU-like_sf"/>
</dbReference>
<dbReference type="AlphaFoldDB" id="A0A2M7BT61"/>
<dbReference type="Gene3D" id="3.30.1200.10">
    <property type="entry name" value="YggU-like"/>
    <property type="match status" value="1"/>
</dbReference>
<comment type="similarity">
    <text evidence="1">Belongs to the UPF0235 family.</text>
</comment>
<dbReference type="SMART" id="SM01152">
    <property type="entry name" value="DUF167"/>
    <property type="match status" value="1"/>
</dbReference>
<sequence length="73" mass="8389">MYFKVKVYANAKKNEAIKKSDDSYIIYTKEKAEQGKANEAVKEMLSTLLHVPLGKLLMIKGSKQPNKIFELRK</sequence>
<organism evidence="2 3">
    <name type="scientific">Candidatus Roizmanbacteria bacterium CG03_land_8_20_14_0_80_39_12</name>
    <dbReference type="NCBI Taxonomy" id="1974847"/>
    <lineage>
        <taxon>Bacteria</taxon>
        <taxon>Candidatus Roizmaniibacteriota</taxon>
    </lineage>
</organism>
<dbReference type="Pfam" id="PF02594">
    <property type="entry name" value="DUF167"/>
    <property type="match status" value="1"/>
</dbReference>
<accession>A0A2M7BT61</accession>
<evidence type="ECO:0000313" key="2">
    <source>
        <dbReference type="EMBL" id="PIV08674.1"/>
    </source>
</evidence>
<evidence type="ECO:0000256" key="1">
    <source>
        <dbReference type="ARBA" id="ARBA00010364"/>
    </source>
</evidence>
<evidence type="ECO:0008006" key="4">
    <source>
        <dbReference type="Google" id="ProtNLM"/>
    </source>
</evidence>
<evidence type="ECO:0000313" key="3">
    <source>
        <dbReference type="Proteomes" id="UP000230119"/>
    </source>
</evidence>
<dbReference type="Proteomes" id="UP000230119">
    <property type="component" value="Unassembled WGS sequence"/>
</dbReference>
<proteinExistence type="inferred from homology"/>
<dbReference type="NCBIfam" id="TIGR00251">
    <property type="entry name" value="DUF167 family protein"/>
    <property type="match status" value="1"/>
</dbReference>
<name>A0A2M7BT61_9BACT</name>
<dbReference type="InterPro" id="IPR003746">
    <property type="entry name" value="DUF167"/>
</dbReference>
<reference evidence="3" key="1">
    <citation type="submission" date="2017-09" db="EMBL/GenBank/DDBJ databases">
        <title>Depth-based differentiation of microbial function through sediment-hosted aquifers and enrichment of novel symbionts in the deep terrestrial subsurface.</title>
        <authorList>
            <person name="Probst A.J."/>
            <person name="Ladd B."/>
            <person name="Jarett J.K."/>
            <person name="Geller-Mcgrath D.E."/>
            <person name="Sieber C.M.K."/>
            <person name="Emerson J.B."/>
            <person name="Anantharaman K."/>
            <person name="Thomas B.C."/>
            <person name="Malmstrom R."/>
            <person name="Stieglmeier M."/>
            <person name="Klingl A."/>
            <person name="Woyke T."/>
            <person name="Ryan C.M."/>
            <person name="Banfield J.F."/>
        </authorList>
    </citation>
    <scope>NUCLEOTIDE SEQUENCE [LARGE SCALE GENOMIC DNA]</scope>
</reference>
<dbReference type="EMBL" id="PEVA01000059">
    <property type="protein sequence ID" value="PIV08674.1"/>
    <property type="molecule type" value="Genomic_DNA"/>
</dbReference>